<comment type="caution">
    <text evidence="1">The sequence shown here is derived from an EMBL/GenBank/DDBJ whole genome shotgun (WGS) entry which is preliminary data.</text>
</comment>
<gene>
    <name evidence="1" type="ORF">A4A59_03915</name>
</gene>
<dbReference type="RefSeq" id="WP_062944608.1">
    <property type="nucleotide sequence ID" value="NZ_CP171844.1"/>
</dbReference>
<organism evidence="1">
    <name type="scientific">Rhizobium leguminosarum</name>
    <dbReference type="NCBI Taxonomy" id="384"/>
    <lineage>
        <taxon>Bacteria</taxon>
        <taxon>Pseudomonadati</taxon>
        <taxon>Pseudomonadota</taxon>
        <taxon>Alphaproteobacteria</taxon>
        <taxon>Hyphomicrobiales</taxon>
        <taxon>Rhizobiaceae</taxon>
        <taxon>Rhizobium/Agrobacterium group</taxon>
        <taxon>Rhizobium</taxon>
    </lineage>
</organism>
<protein>
    <submittedName>
        <fullName evidence="1">Uncharacterized protein</fullName>
    </submittedName>
</protein>
<dbReference type="AlphaFoldDB" id="A0A154I9Q0"/>
<accession>A0A154I9Q0</accession>
<dbReference type="EMBL" id="LVYU01000134">
    <property type="protein sequence ID" value="KZA97324.1"/>
    <property type="molecule type" value="Genomic_DNA"/>
</dbReference>
<evidence type="ECO:0000313" key="1">
    <source>
        <dbReference type="EMBL" id="KZA97324.1"/>
    </source>
</evidence>
<sequence>MIRSPDREVSSARKSQPCWARRNGSSTLGAVTLAWNQAVHQLLRVFCHLTGLETPLAEAIFFSPQSDSVQRNLIKRVATAVGLAERDQKTLDKLFKRLSR</sequence>
<reference evidence="1" key="1">
    <citation type="submission" date="2016-03" db="EMBL/GenBank/DDBJ databases">
        <title>Microsymbionts genomes from the relict species Vavilovia formosa.</title>
        <authorList>
            <person name="Chirak E."/>
            <person name="Kimeklis A."/>
            <person name="Kopat V."/>
            <person name="Andronov E."/>
        </authorList>
    </citation>
    <scope>NUCLEOTIDE SEQUENCE [LARGE SCALE GENOMIC DNA]</scope>
    <source>
        <strain evidence="1">Vaf12</strain>
    </source>
</reference>
<proteinExistence type="predicted"/>
<name>A0A154I9Q0_RHILE</name>